<evidence type="ECO:0000256" key="4">
    <source>
        <dbReference type="ARBA" id="ARBA00022839"/>
    </source>
</evidence>
<dbReference type="FunFam" id="3.30.420.10:FF:000003">
    <property type="entry name" value="Oligoribonuclease"/>
    <property type="match status" value="1"/>
</dbReference>
<comment type="caution">
    <text evidence="8">The sequence shown here is derived from an EMBL/GenBank/DDBJ whole genome shotgun (WGS) entry which is preliminary data.</text>
</comment>
<name>A0A557QYW3_9RHOO</name>
<comment type="subcellular location">
    <subcellularLocation>
        <location evidence="6">Cytoplasm</location>
    </subcellularLocation>
</comment>
<comment type="function">
    <text evidence="6">3'-to-5' exoribonuclease specific for small oligoribonucleotides.</text>
</comment>
<dbReference type="InterPro" id="IPR036397">
    <property type="entry name" value="RNaseH_sf"/>
</dbReference>
<dbReference type="RefSeq" id="WP_144308866.1">
    <property type="nucleotide sequence ID" value="NZ_VMNK01000005.1"/>
</dbReference>
<dbReference type="PANTHER" id="PTHR11046">
    <property type="entry name" value="OLIGORIBONUCLEASE, MITOCHONDRIAL"/>
    <property type="match status" value="1"/>
</dbReference>
<dbReference type="OrthoDB" id="9801329at2"/>
<feature type="domain" description="Exonuclease" evidence="7">
    <location>
        <begin position="7"/>
        <end position="180"/>
    </location>
</feature>
<dbReference type="GO" id="GO:0003676">
    <property type="term" value="F:nucleic acid binding"/>
    <property type="evidence" value="ECO:0007669"/>
    <property type="project" value="InterPro"/>
</dbReference>
<evidence type="ECO:0000313" key="9">
    <source>
        <dbReference type="Proteomes" id="UP000319502"/>
    </source>
</evidence>
<dbReference type="EMBL" id="VMNK01000005">
    <property type="protein sequence ID" value="TVO58099.1"/>
    <property type="molecule type" value="Genomic_DNA"/>
</dbReference>
<evidence type="ECO:0000259" key="7">
    <source>
        <dbReference type="SMART" id="SM00479"/>
    </source>
</evidence>
<evidence type="ECO:0000256" key="6">
    <source>
        <dbReference type="HAMAP-Rule" id="MF_00045"/>
    </source>
</evidence>
<dbReference type="EC" id="3.1.-.-" evidence="6"/>
<dbReference type="HAMAP" id="MF_00045">
    <property type="entry name" value="Oligoribonuclease"/>
    <property type="match status" value="1"/>
</dbReference>
<keyword evidence="6" id="KW-0963">Cytoplasm</keyword>
<dbReference type="PANTHER" id="PTHR11046:SF0">
    <property type="entry name" value="OLIGORIBONUCLEASE, MITOCHONDRIAL"/>
    <property type="match status" value="1"/>
</dbReference>
<accession>A0A557QYW3</accession>
<protein>
    <recommendedName>
        <fullName evidence="5 6">Oligoribonuclease</fullName>
        <ecNumber evidence="6">3.1.-.-</ecNumber>
    </recommendedName>
</protein>
<proteinExistence type="inferred from homology"/>
<dbReference type="InterPro" id="IPR022894">
    <property type="entry name" value="Oligoribonuclease"/>
</dbReference>
<dbReference type="GO" id="GO:0006259">
    <property type="term" value="P:DNA metabolic process"/>
    <property type="evidence" value="ECO:0007669"/>
    <property type="project" value="UniProtKB-ARBA"/>
</dbReference>
<organism evidence="8 9">
    <name type="scientific">Denitromonas halophila</name>
    <dbReference type="NCBI Taxonomy" id="1629404"/>
    <lineage>
        <taxon>Bacteria</taxon>
        <taxon>Pseudomonadati</taxon>
        <taxon>Pseudomonadota</taxon>
        <taxon>Betaproteobacteria</taxon>
        <taxon>Rhodocyclales</taxon>
        <taxon>Zoogloeaceae</taxon>
        <taxon>Denitromonas</taxon>
    </lineage>
</organism>
<dbReference type="Gene3D" id="3.30.420.10">
    <property type="entry name" value="Ribonuclease H-like superfamily/Ribonuclease H"/>
    <property type="match status" value="1"/>
</dbReference>
<gene>
    <name evidence="6" type="primary">orn</name>
    <name evidence="8" type="ORF">FHP91_06805</name>
</gene>
<dbReference type="GO" id="GO:0000175">
    <property type="term" value="F:3'-5'-RNA exonuclease activity"/>
    <property type="evidence" value="ECO:0007669"/>
    <property type="project" value="InterPro"/>
</dbReference>
<dbReference type="InterPro" id="IPR012337">
    <property type="entry name" value="RNaseH-like_sf"/>
</dbReference>
<dbReference type="Pfam" id="PF00929">
    <property type="entry name" value="RNase_T"/>
    <property type="match status" value="1"/>
</dbReference>
<dbReference type="CDD" id="cd06135">
    <property type="entry name" value="Orn"/>
    <property type="match status" value="1"/>
</dbReference>
<dbReference type="AlphaFoldDB" id="A0A557QYW3"/>
<dbReference type="SMART" id="SM00479">
    <property type="entry name" value="EXOIII"/>
    <property type="match status" value="1"/>
</dbReference>
<keyword evidence="4 6" id="KW-0269">Exonuclease</keyword>
<dbReference type="InterPro" id="IPR013520">
    <property type="entry name" value="Ribonucl_H"/>
</dbReference>
<dbReference type="GO" id="GO:0005737">
    <property type="term" value="C:cytoplasm"/>
    <property type="evidence" value="ECO:0007669"/>
    <property type="project" value="UniProtKB-SubCell"/>
</dbReference>
<feature type="active site" evidence="6">
    <location>
        <position position="129"/>
    </location>
</feature>
<evidence type="ECO:0000256" key="3">
    <source>
        <dbReference type="ARBA" id="ARBA00022801"/>
    </source>
</evidence>
<dbReference type="NCBIfam" id="NF003765">
    <property type="entry name" value="PRK05359.1"/>
    <property type="match status" value="1"/>
</dbReference>
<evidence type="ECO:0000256" key="1">
    <source>
        <dbReference type="ARBA" id="ARBA00009921"/>
    </source>
</evidence>
<evidence type="ECO:0000256" key="5">
    <source>
        <dbReference type="ARBA" id="ARBA00070964"/>
    </source>
</evidence>
<keyword evidence="3 6" id="KW-0378">Hydrolase</keyword>
<comment type="similarity">
    <text evidence="1 6">Belongs to the oligoribonuclease family.</text>
</comment>
<keyword evidence="9" id="KW-1185">Reference proteome</keyword>
<keyword evidence="2 6" id="KW-0540">Nuclease</keyword>
<dbReference type="Proteomes" id="UP000319502">
    <property type="component" value="Unassembled WGS sequence"/>
</dbReference>
<evidence type="ECO:0000256" key="2">
    <source>
        <dbReference type="ARBA" id="ARBA00022722"/>
    </source>
</evidence>
<reference evidence="8 9" key="1">
    <citation type="submission" date="2019-07" db="EMBL/GenBank/DDBJ databases">
        <title>The pathways for chlorine oxyanion respiration interact through the shared metabolite chlorate.</title>
        <authorList>
            <person name="Barnum T.P."/>
            <person name="Cheng Y."/>
            <person name="Hill K.A."/>
            <person name="Lucas L.N."/>
            <person name="Carlson H.K."/>
            <person name="Coates J.D."/>
        </authorList>
    </citation>
    <scope>NUCLEOTIDE SEQUENCE [LARGE SCALE GENOMIC DNA]</scope>
    <source>
        <strain evidence="8 9">SFB-3</strain>
    </source>
</reference>
<dbReference type="SUPFAM" id="SSF53098">
    <property type="entry name" value="Ribonuclease H-like"/>
    <property type="match status" value="1"/>
</dbReference>
<sequence>MAQDSTYLIWIDMEMTGLEPDTDRIIEVAIVVTNSQLETVAEAPVLAVHQSDAVLNGMDEWNTRTHGQSGLTARVRASALDEAAVEAQMLAFLAEHVPERASPMAGNSICQDRRFLARHMPKLEAWFHYRNLDVSTLKELAKRWHPEVHKGVQKKGKHEALADIYESIEELKHYRANFLRLPE</sequence>
<evidence type="ECO:0000313" key="8">
    <source>
        <dbReference type="EMBL" id="TVO58099.1"/>
    </source>
</evidence>